<evidence type="ECO:0000313" key="4">
    <source>
        <dbReference type="Proteomes" id="UP000051155"/>
    </source>
</evidence>
<dbReference type="PANTHER" id="PTHR40067">
    <property type="entry name" value="UPF0297 PROTEIN YRZL"/>
    <property type="match status" value="1"/>
</dbReference>
<dbReference type="Proteomes" id="UP000051155">
    <property type="component" value="Unassembled WGS sequence"/>
</dbReference>
<proteinExistence type="inferred from homology"/>
<evidence type="ECO:0000256" key="1">
    <source>
        <dbReference type="ARBA" id="ARBA00010888"/>
    </source>
</evidence>
<dbReference type="EMBL" id="AZEG01000002">
    <property type="protein sequence ID" value="KRL38788.1"/>
    <property type="molecule type" value="Genomic_DNA"/>
</dbReference>
<name>A0A0R1Q7A9_9LACO</name>
<accession>A0A0R1Q7A9</accession>
<dbReference type="AlphaFoldDB" id="A0A0R1Q7A9"/>
<dbReference type="Pfam" id="PF06135">
    <property type="entry name" value="IreB"/>
    <property type="match status" value="1"/>
</dbReference>
<protein>
    <recommendedName>
        <fullName evidence="2">UPF0297 protein FD20_GL000859</fullName>
    </recommendedName>
</protein>
<evidence type="ECO:0000313" key="3">
    <source>
        <dbReference type="EMBL" id="KRL38788.1"/>
    </source>
</evidence>
<dbReference type="PATRIC" id="fig|1423812.3.peg.924"/>
<comment type="similarity">
    <text evidence="1 2">Belongs to the UPF0297 family.</text>
</comment>
<reference evidence="3 4" key="1">
    <citation type="journal article" date="2015" name="Genome Announc.">
        <title>Expanding the biotechnology potential of lactobacilli through comparative genomics of 213 strains and associated genera.</title>
        <authorList>
            <person name="Sun Z."/>
            <person name="Harris H.M."/>
            <person name="McCann A."/>
            <person name="Guo C."/>
            <person name="Argimon S."/>
            <person name="Zhang W."/>
            <person name="Yang X."/>
            <person name="Jeffery I.B."/>
            <person name="Cooney J.C."/>
            <person name="Kagawa T.F."/>
            <person name="Liu W."/>
            <person name="Song Y."/>
            <person name="Salvetti E."/>
            <person name="Wrobel A."/>
            <person name="Rasinkangas P."/>
            <person name="Parkhill J."/>
            <person name="Rea M.C."/>
            <person name="O'Sullivan O."/>
            <person name="Ritari J."/>
            <person name="Douillard F.P."/>
            <person name="Paul Ross R."/>
            <person name="Yang R."/>
            <person name="Briner A.E."/>
            <person name="Felis G.E."/>
            <person name="de Vos W.M."/>
            <person name="Barrangou R."/>
            <person name="Klaenhammer T.R."/>
            <person name="Caufield P.W."/>
            <person name="Cui Y."/>
            <person name="Zhang H."/>
            <person name="O'Toole P.W."/>
        </authorList>
    </citation>
    <scope>NUCLEOTIDE SEQUENCE [LARGE SCALE GENOMIC DNA]</scope>
    <source>
        <strain evidence="3 4">DSM 19971</strain>
    </source>
</reference>
<dbReference type="STRING" id="1423812.FD20_GL000859"/>
<dbReference type="PIRSF" id="PIRSF037258">
    <property type="entry name" value="DUF965_bac"/>
    <property type="match status" value="1"/>
</dbReference>
<dbReference type="InterPro" id="IPR009309">
    <property type="entry name" value="IreB"/>
</dbReference>
<dbReference type="NCBIfam" id="NF003997">
    <property type="entry name" value="PRK05473.1"/>
    <property type="match status" value="1"/>
</dbReference>
<organism evidence="3 4">
    <name type="scientific">Liquorilactobacillus uvarum DSM 19971</name>
    <dbReference type="NCBI Taxonomy" id="1423812"/>
    <lineage>
        <taxon>Bacteria</taxon>
        <taxon>Bacillati</taxon>
        <taxon>Bacillota</taxon>
        <taxon>Bacilli</taxon>
        <taxon>Lactobacillales</taxon>
        <taxon>Lactobacillaceae</taxon>
        <taxon>Liquorilactobacillus</taxon>
    </lineage>
</organism>
<keyword evidence="4" id="KW-1185">Reference proteome</keyword>
<evidence type="ECO:0000256" key="2">
    <source>
        <dbReference type="HAMAP-Rule" id="MF_01507"/>
    </source>
</evidence>
<gene>
    <name evidence="3" type="ORF">FD20_GL000859</name>
</gene>
<dbReference type="PANTHER" id="PTHR40067:SF1">
    <property type="entry name" value="UPF0297 PROTEIN YRZL"/>
    <property type="match status" value="1"/>
</dbReference>
<dbReference type="HAMAP" id="MF_01507">
    <property type="entry name" value="UPF0297"/>
    <property type="match status" value="1"/>
</dbReference>
<comment type="caution">
    <text evidence="3">The sequence shown here is derived from an EMBL/GenBank/DDBJ whole genome shotgun (WGS) entry which is preliminary data.</text>
</comment>
<sequence length="100" mass="11557">MKLGVVMHAEVLAMSSLDKTMYFDFEDGRRKGVHETLDTVYKALEEKGYNPINQIVGYLLSGDPAYIPRLNDARNLIRKHERDEIVEELVRSYLDKGEIK</sequence>